<sequence length="584" mass="68850">MMDNKSFLYKSIPFRILLLFNIKNIFNELVFLILNLILLLSSVVFATISNFFKEGSTLVVGFNFYVLFYISCLLFILILRMVQFFYHNKIEDKTIFIALSNQVSRNKLFISQWILMFLVALINIASTFILINIFNFILAGFNLNYLLLRITTAFLIYGIIASFILINFILFLIFIFSLQSTTIICTLLLSCTFIANLPVSFQKTNEKNMTVKFKNNQLLTVTDLYETFDFQKYVNQNQIKYNNLSKYINDQFLASKFDFNSFNVDENIINQRINNIWSTLGIINSTAYEIKTSNLTIRSLPQNESDIPSNWSIGDKLTIDLSLKNTFISLEELKILGANETEAWKKQILEDLYSFSLFIQTQFSDIQLEKAALFNEFIFIDDNLSQITNVSKSDSTIKFKKDYLLSMYNYQLNGTYKDFFTLANDTYTYNFVREQLNFPLMISVRILEQYFIKYTSRFLLITNNSVLTDSADWSTYIRSRTKLNIFLYFNLFNGMWSNYTYYSGYSYDDFWFLSYSDSKIVFDEQQNIFLGYPEYTLKLDENNKILPNTHNNYINPMFYIAVLLIFSLFNFSFVIFKFNRIDLK</sequence>
<evidence type="ECO:0000256" key="1">
    <source>
        <dbReference type="SAM" id="Phobius"/>
    </source>
</evidence>
<dbReference type="PATRIC" id="fig|1276246.3.peg.652"/>
<evidence type="ECO:0000313" key="2">
    <source>
        <dbReference type="EMBL" id="AHI52994.1"/>
    </source>
</evidence>
<gene>
    <name evidence="2" type="ORF">SCULI_v1c06530</name>
</gene>
<feature type="transmembrane region" description="Helical" evidence="1">
    <location>
        <begin position="29"/>
        <end position="52"/>
    </location>
</feature>
<dbReference type="AlphaFoldDB" id="W6AH28"/>
<feature type="transmembrane region" description="Helical" evidence="1">
    <location>
        <begin position="58"/>
        <end position="79"/>
    </location>
</feature>
<keyword evidence="1 2" id="KW-0812">Transmembrane</keyword>
<dbReference type="eggNOG" id="COG1277">
    <property type="taxonomic scope" value="Bacteria"/>
</dbReference>
<reference evidence="2 3" key="1">
    <citation type="journal article" date="2014" name="Genome Biol. Evol.">
        <title>Molecular evolution of the substrate utilization strategies and putative virulence factors in mosquito-associated Spiroplasma species.</title>
        <authorList>
            <person name="Chang T.H."/>
            <person name="Lo W.S."/>
            <person name="Ku C."/>
            <person name="Chen L.L."/>
            <person name="Kuo C.H."/>
        </authorList>
    </citation>
    <scope>NUCLEOTIDE SEQUENCE [LARGE SCALE GENOMIC DNA]</scope>
    <source>
        <strain evidence="2">AES-1</strain>
    </source>
</reference>
<dbReference type="EMBL" id="CP006681">
    <property type="protein sequence ID" value="AHI52994.1"/>
    <property type="molecule type" value="Genomic_DNA"/>
</dbReference>
<feature type="transmembrane region" description="Helical" evidence="1">
    <location>
        <begin position="154"/>
        <end position="176"/>
    </location>
</feature>
<dbReference type="OrthoDB" id="391549at2"/>
<dbReference type="RefSeq" id="WP_148294463.1">
    <property type="nucleotide sequence ID" value="NZ_CP006681.1"/>
</dbReference>
<feature type="transmembrane region" description="Helical" evidence="1">
    <location>
        <begin position="113"/>
        <end position="134"/>
    </location>
</feature>
<dbReference type="KEGG" id="scq:SCULI_v1c06530"/>
<dbReference type="HOGENOM" id="CLU_032293_0_0_14"/>
<feature type="transmembrane region" description="Helical" evidence="1">
    <location>
        <begin position="557"/>
        <end position="576"/>
    </location>
</feature>
<proteinExistence type="predicted"/>
<keyword evidence="3" id="KW-1185">Reference proteome</keyword>
<keyword evidence="1" id="KW-0472">Membrane</keyword>
<name>W6AH28_9MOLU</name>
<keyword evidence="1" id="KW-1133">Transmembrane helix</keyword>
<organism evidence="2 3">
    <name type="scientific">Spiroplasma culicicola AES-1</name>
    <dbReference type="NCBI Taxonomy" id="1276246"/>
    <lineage>
        <taxon>Bacteria</taxon>
        <taxon>Bacillati</taxon>
        <taxon>Mycoplasmatota</taxon>
        <taxon>Mollicutes</taxon>
        <taxon>Entomoplasmatales</taxon>
        <taxon>Spiroplasmataceae</taxon>
        <taxon>Spiroplasma</taxon>
    </lineage>
</organism>
<protein>
    <submittedName>
        <fullName evidence="2">Transmembrane protein</fullName>
    </submittedName>
</protein>
<dbReference type="STRING" id="1276246.SCULI_v1c06530"/>
<dbReference type="Proteomes" id="UP000019267">
    <property type="component" value="Chromosome"/>
</dbReference>
<evidence type="ECO:0000313" key="3">
    <source>
        <dbReference type="Proteomes" id="UP000019267"/>
    </source>
</evidence>
<accession>W6AH28</accession>